<dbReference type="SUPFAM" id="SSF53067">
    <property type="entry name" value="Actin-like ATPase domain"/>
    <property type="match status" value="2"/>
</dbReference>
<dbReference type="Pfam" id="PF00022">
    <property type="entry name" value="Actin"/>
    <property type="match status" value="1"/>
</dbReference>
<dbReference type="InterPro" id="IPR043129">
    <property type="entry name" value="ATPase_NBD"/>
</dbReference>
<organism evidence="2 3">
    <name type="scientific">Plectus sambesii</name>
    <dbReference type="NCBI Taxonomy" id="2011161"/>
    <lineage>
        <taxon>Eukaryota</taxon>
        <taxon>Metazoa</taxon>
        <taxon>Ecdysozoa</taxon>
        <taxon>Nematoda</taxon>
        <taxon>Chromadorea</taxon>
        <taxon>Plectida</taxon>
        <taxon>Plectina</taxon>
        <taxon>Plectoidea</taxon>
        <taxon>Plectidae</taxon>
        <taxon>Plectus</taxon>
    </lineage>
</organism>
<accession>A0A914X7G0</accession>
<reference evidence="3" key="1">
    <citation type="submission" date="2022-11" db="UniProtKB">
        <authorList>
            <consortium name="WormBaseParasite"/>
        </authorList>
    </citation>
    <scope>IDENTIFICATION</scope>
</reference>
<dbReference type="Proteomes" id="UP000887566">
    <property type="component" value="Unplaced"/>
</dbReference>
<sequence>MPPPRFDSTLGIVTDKASVIIEIGTAYTKCGYAAELTPRAIVPSHFFDAEGSLKTLKLFDKDMSPDQRSLVLTRFLRQMYYKHLLAVPKERRVVVVESVLTPSEHRDLIARALFENLDVPSILFAPSHLLACFPFGTQNALVIDVGHKESVVIPVFEGVAMLNSWEASPVGTSAVHSKLRELLLAKASFDTAGQGVVPAKGFAEVFTDELLEDICVRFCFVTNLERGRLIQAAAQDTTNSVKTAPPPPDVRLPLNNEKTLLIPGLVREAAAEVLFEHDEDSKSLPQLVLDSILRCPLDLRRPLCEHLLVVGGGSLMTGFLARLKAELLDLLATKYQEKLPLTSVKFFQYAQSPIEVYASWIGGSLFGALEILPYRSISRDDWLKTKRVPDWTAKIAQSTGVDEGSDERER</sequence>
<keyword evidence="2" id="KW-1185">Reference proteome</keyword>
<comment type="similarity">
    <text evidence="1">Belongs to the actin family.</text>
</comment>
<dbReference type="SMART" id="SM00268">
    <property type="entry name" value="ACTIN"/>
    <property type="match status" value="1"/>
</dbReference>
<evidence type="ECO:0000313" key="2">
    <source>
        <dbReference type="Proteomes" id="UP000887566"/>
    </source>
</evidence>
<dbReference type="PANTHER" id="PTHR11937">
    <property type="entry name" value="ACTIN"/>
    <property type="match status" value="1"/>
</dbReference>
<evidence type="ECO:0000256" key="1">
    <source>
        <dbReference type="RuleBase" id="RU000487"/>
    </source>
</evidence>
<name>A0A914X7G0_9BILA</name>
<evidence type="ECO:0000313" key="3">
    <source>
        <dbReference type="WBParaSite" id="PSAMB.scaffold6334size9705.g28309.t1"/>
    </source>
</evidence>
<dbReference type="Gene3D" id="3.90.640.10">
    <property type="entry name" value="Actin, Chain A, domain 4"/>
    <property type="match status" value="1"/>
</dbReference>
<dbReference type="InterPro" id="IPR004000">
    <property type="entry name" value="Actin"/>
</dbReference>
<protein>
    <submittedName>
        <fullName evidence="3">Actin related protein 10</fullName>
    </submittedName>
</protein>
<dbReference type="WBParaSite" id="PSAMB.scaffold6334size9705.g28309.t1">
    <property type="protein sequence ID" value="PSAMB.scaffold6334size9705.g28309.t1"/>
    <property type="gene ID" value="PSAMB.scaffold6334size9705.g28309"/>
</dbReference>
<dbReference type="CDD" id="cd10207">
    <property type="entry name" value="ASKHA_NBD_Arp10"/>
    <property type="match status" value="1"/>
</dbReference>
<dbReference type="Gene3D" id="3.30.420.40">
    <property type="match status" value="2"/>
</dbReference>
<proteinExistence type="inferred from homology"/>
<dbReference type="AlphaFoldDB" id="A0A914X7G0"/>